<name>A0A318Z7B3_9EURO</name>
<dbReference type="PROSITE" id="PS50141">
    <property type="entry name" value="A_DEAMIN_EDITASE"/>
    <property type="match status" value="1"/>
</dbReference>
<evidence type="ECO:0000256" key="1">
    <source>
        <dbReference type="SAM" id="MobiDB-lite"/>
    </source>
</evidence>
<feature type="compositionally biased region" description="Low complexity" evidence="1">
    <location>
        <begin position="190"/>
        <end position="206"/>
    </location>
</feature>
<feature type="region of interest" description="Disordered" evidence="1">
    <location>
        <begin position="112"/>
        <end position="135"/>
    </location>
</feature>
<dbReference type="EMBL" id="KZ821245">
    <property type="protein sequence ID" value="PYH43225.1"/>
    <property type="molecule type" value="Genomic_DNA"/>
</dbReference>
<feature type="domain" description="A to I editase" evidence="2">
    <location>
        <begin position="59"/>
        <end position="289"/>
    </location>
</feature>
<dbReference type="OrthoDB" id="10268011at2759"/>
<dbReference type="InterPro" id="IPR042935">
    <property type="entry name" value="Tad1"/>
</dbReference>
<dbReference type="PANTHER" id="PTHR47803:SF1">
    <property type="entry name" value="TRNA-SPECIFIC ADENOSINE DEAMINASE 1"/>
    <property type="match status" value="1"/>
</dbReference>
<dbReference type="Pfam" id="PF02137">
    <property type="entry name" value="A_deamin"/>
    <property type="match status" value="1"/>
</dbReference>
<dbReference type="GO" id="GO:0003723">
    <property type="term" value="F:RNA binding"/>
    <property type="evidence" value="ECO:0007669"/>
    <property type="project" value="InterPro"/>
</dbReference>
<proteinExistence type="predicted"/>
<dbReference type="GO" id="GO:0002100">
    <property type="term" value="P:tRNA wobble adenosine to inosine editing"/>
    <property type="evidence" value="ECO:0007669"/>
    <property type="project" value="InterPro"/>
</dbReference>
<dbReference type="GO" id="GO:0043829">
    <property type="term" value="F:tRNA-specific adenosine-37 deaminase activity"/>
    <property type="evidence" value="ECO:0007669"/>
    <property type="project" value="TreeGrafter"/>
</dbReference>
<dbReference type="PANTHER" id="PTHR47803">
    <property type="entry name" value="TRNA-SPECIFIC ADENOSINE DEAMINASE 1"/>
    <property type="match status" value="1"/>
</dbReference>
<dbReference type="AlphaFoldDB" id="A0A318Z7B3"/>
<evidence type="ECO:0000313" key="4">
    <source>
        <dbReference type="Proteomes" id="UP000248349"/>
    </source>
</evidence>
<gene>
    <name evidence="3" type="ORF">BP01DRAFT_393575</name>
</gene>
<evidence type="ECO:0000259" key="2">
    <source>
        <dbReference type="PROSITE" id="PS50141"/>
    </source>
</evidence>
<feature type="region of interest" description="Disordered" evidence="1">
    <location>
        <begin position="164"/>
        <end position="206"/>
    </location>
</feature>
<dbReference type="Proteomes" id="UP000248349">
    <property type="component" value="Unassembled WGS sequence"/>
</dbReference>
<accession>A0A318Z7B3</accession>
<dbReference type="SMART" id="SM00552">
    <property type="entry name" value="ADEAMc"/>
    <property type="match status" value="1"/>
</dbReference>
<reference evidence="3 4" key="1">
    <citation type="submission" date="2016-12" db="EMBL/GenBank/DDBJ databases">
        <title>The genomes of Aspergillus section Nigri reveals drivers in fungal speciation.</title>
        <authorList>
            <consortium name="DOE Joint Genome Institute"/>
            <person name="Vesth T.C."/>
            <person name="Nybo J."/>
            <person name="Theobald S."/>
            <person name="Brandl J."/>
            <person name="Frisvad J.C."/>
            <person name="Nielsen K.F."/>
            <person name="Lyhne E.K."/>
            <person name="Kogle M.E."/>
            <person name="Kuo A."/>
            <person name="Riley R."/>
            <person name="Clum A."/>
            <person name="Nolan M."/>
            <person name="Lipzen A."/>
            <person name="Salamov A."/>
            <person name="Henrissat B."/>
            <person name="Wiebenga A."/>
            <person name="De Vries R.P."/>
            <person name="Grigoriev I.V."/>
            <person name="Mortensen U.H."/>
            <person name="Andersen M.R."/>
            <person name="Baker S.E."/>
        </authorList>
    </citation>
    <scope>NUCLEOTIDE SEQUENCE [LARGE SCALE GENOMIC DNA]</scope>
    <source>
        <strain evidence="3 4">JOP 1030-1</strain>
    </source>
</reference>
<dbReference type="STRING" id="1450539.A0A318Z7B3"/>
<dbReference type="InterPro" id="IPR002466">
    <property type="entry name" value="A_deamin"/>
</dbReference>
<evidence type="ECO:0000313" key="3">
    <source>
        <dbReference type="EMBL" id="PYH43225.1"/>
    </source>
</evidence>
<dbReference type="RefSeq" id="XP_025429207.1">
    <property type="nucleotide sequence ID" value="XM_025578248.1"/>
</dbReference>
<keyword evidence="4" id="KW-1185">Reference proteome</keyword>
<organism evidence="3 4">
    <name type="scientific">Aspergillus saccharolyticus JOP 1030-1</name>
    <dbReference type="NCBI Taxonomy" id="1450539"/>
    <lineage>
        <taxon>Eukaryota</taxon>
        <taxon>Fungi</taxon>
        <taxon>Dikarya</taxon>
        <taxon>Ascomycota</taxon>
        <taxon>Pezizomycotina</taxon>
        <taxon>Eurotiomycetes</taxon>
        <taxon>Eurotiomycetidae</taxon>
        <taxon>Eurotiales</taxon>
        <taxon>Aspergillaceae</taxon>
        <taxon>Aspergillus</taxon>
        <taxon>Aspergillus subgen. Circumdati</taxon>
    </lineage>
</organism>
<dbReference type="GeneID" id="37079477"/>
<feature type="compositionally biased region" description="Polar residues" evidence="1">
    <location>
        <begin position="169"/>
        <end position="180"/>
    </location>
</feature>
<sequence>MKDELPSRIARLVHTHFDALPARSKPIIRDDGTREWIPMAGMVVVRGENTPDEELTCVAVTSGAKCLAASQLPACKGLVLHDWHAEVLALRAFNHWVLSEVKGLLAERHTGTSSSRFIRRRDAKQQQQQPDPPFELHPDLKVYMCCTCAPCGDASMELTMAAQEDPTPWVQSSCPSTERGSGSAPHLESDAPTPSHATTTTTTSDSATATLLDGRAHFSKLGIVRRKPARADADSTKSKSCSDKLALRQVTSLLSPSTALLVAVTPAAYLAGVVLPETEISEVGCQRAFGREGRMRGLVGGDLAPLLSADENTRGGLGSNKDKAEEDSSGYRFHPFKVLSIPSPLADSLWQYGKPRDAPVASAMTKYKPGTISAVWVAAPSVAADQVVFGPASGAKQLPKLAGSRTGLYESLIGGVKQGSKASAPVVRGASALSRARMWGSLREIVCGGSHSVGEGAAGAGNTVLHGVSATDINRLRQIVGTASYADFKKAITTTTPPGQARERARQQAKTVLVPWVPNPGDEDWGLDVLVDTNPKKRKR</sequence>
<protein>
    <recommendedName>
        <fullName evidence="2">A to I editase domain-containing protein</fullName>
    </recommendedName>
</protein>